<dbReference type="AlphaFoldDB" id="U2ZCD5"/>
<dbReference type="Gene3D" id="1.10.287.130">
    <property type="match status" value="1"/>
</dbReference>
<name>U2ZCD5_VIBPR</name>
<feature type="transmembrane region" description="Helical" evidence="13">
    <location>
        <begin position="303"/>
        <end position="324"/>
    </location>
</feature>
<dbReference type="SUPFAM" id="SSF47384">
    <property type="entry name" value="Homodimeric domain of signal transducing histidine kinase"/>
    <property type="match status" value="1"/>
</dbReference>
<dbReference type="Proteomes" id="UP000016570">
    <property type="component" value="Unassembled WGS sequence"/>
</dbReference>
<evidence type="ECO:0000256" key="3">
    <source>
        <dbReference type="ARBA" id="ARBA00022553"/>
    </source>
</evidence>
<evidence type="ECO:0000256" key="11">
    <source>
        <dbReference type="ARBA" id="ARBA00068150"/>
    </source>
</evidence>
<dbReference type="SMART" id="SM00388">
    <property type="entry name" value="HisKA"/>
    <property type="match status" value="1"/>
</dbReference>
<keyword evidence="13" id="KW-1133">Transmembrane helix</keyword>
<evidence type="ECO:0000259" key="14">
    <source>
        <dbReference type="PROSITE" id="PS50109"/>
    </source>
</evidence>
<keyword evidence="13" id="KW-0472">Membrane</keyword>
<evidence type="ECO:0000259" key="15">
    <source>
        <dbReference type="PROSITE" id="PS50110"/>
    </source>
</evidence>
<dbReference type="InterPro" id="IPR003661">
    <property type="entry name" value="HisK_dim/P_dom"/>
</dbReference>
<dbReference type="Pfam" id="PF02518">
    <property type="entry name" value="HATPase_c"/>
    <property type="match status" value="1"/>
</dbReference>
<evidence type="ECO:0000256" key="13">
    <source>
        <dbReference type="SAM" id="Phobius"/>
    </source>
</evidence>
<dbReference type="PANTHER" id="PTHR45339:SF1">
    <property type="entry name" value="HYBRID SIGNAL TRANSDUCTION HISTIDINE KINASE J"/>
    <property type="match status" value="1"/>
</dbReference>
<keyword evidence="4" id="KW-0808">Transferase</keyword>
<dbReference type="InterPro" id="IPR036097">
    <property type="entry name" value="HisK_dim/P_sf"/>
</dbReference>
<feature type="transmembrane region" description="Helical" evidence="13">
    <location>
        <begin position="12"/>
        <end position="30"/>
    </location>
</feature>
<dbReference type="InterPro" id="IPR036890">
    <property type="entry name" value="HATPase_C_sf"/>
</dbReference>
<dbReference type="GO" id="GO:0000155">
    <property type="term" value="F:phosphorelay sensor kinase activity"/>
    <property type="evidence" value="ECO:0007669"/>
    <property type="project" value="InterPro"/>
</dbReference>
<evidence type="ECO:0000313" key="16">
    <source>
        <dbReference type="EMBL" id="GAD65351.1"/>
    </source>
</evidence>
<dbReference type="STRING" id="1219065.VPR01S_01_01240"/>
<keyword evidence="17" id="KW-1185">Reference proteome</keyword>
<sequence length="910" mass="103796">MLSLNHFKMKNKVMILAVVPLVTIVYLAYLKIGELSFQLKNIDILSHDIQFIQLLSTNHRESHIARIHPDKIADQAAKQQQRFNRMHELVPLAFPQQDAGFINNLLLDMSETQSDLFQTKSMKESDELSTWLAELHSQMLLHLEKVDIHTGIPTIEGHLKALYQLEWLMLWAAEENWFFHRESRQNDSWATEQVHHDNHERIQNYFDFQKLYIERFLVINADKSHVQMLLNTFSHPAFSSSARFRDQLLNNDEAPHMSEQAIRDGLKSLDQRLSLLNSVARQIEIGLTRELNSKVADFKTKRLAFITLVSLLAVFIFTISLNLAHRVAGYLPEILNFLKDADTNTSQSTVMVKGNDELAEFAKKINTLTKERRENQRHLIESRDFARQQAEKAERANRAKSSFLANMSHEIRTPLNGIIGISEILSETKLYASQREYLSTIETSSQHLLRLINDILDLSKIESGELRLSLHSTNIRELIFDTADMITSRISDKGLVLDISIDRDVPVSLLVDEYRLGQVLLNLLSNAVKFTEKGTIKIKVTCLSKENQRAMLRFEVIDTGIGIAKDKQKVIFRPFAQEDASTTRQFGGTGLGLAISNKIVNLMNSEIRLDSDKGLGCRFFFDAKLEFETDTVNVVDDIPPFYLIHNNLSWHQHILDEIAYFGLNVQAMYNDVSAFIQDEHRLNLTVVYLESEPKQSLEHINTISDVTQSNITVIRLGYSGNRDYGGKVHGLVTYPLLGRRLLKALRPSINVENGALGQVTPIWEAKKERLAEPSTTPPLVNVSNLSTQPQVLVVEDNRVNQLVATTLLQKSHLTYDVANNGQEAVDLINQGKRYKAILMDCMMPVKDGFEATRDIRDYESKNNLSHTPIIALTASVIDDDIRRCFDVGMNDYVPKPFHKDTLLEKIKSFV</sequence>
<dbReference type="eggNOG" id="COG0642">
    <property type="taxonomic scope" value="Bacteria"/>
</dbReference>
<dbReference type="InterPro" id="IPR003594">
    <property type="entry name" value="HATPase_dom"/>
</dbReference>
<evidence type="ECO:0000256" key="5">
    <source>
        <dbReference type="ARBA" id="ARBA00022741"/>
    </source>
</evidence>
<dbReference type="PANTHER" id="PTHR45339">
    <property type="entry name" value="HYBRID SIGNAL TRANSDUCTION HISTIDINE KINASE J"/>
    <property type="match status" value="1"/>
</dbReference>
<keyword evidence="3 12" id="KW-0597">Phosphoprotein</keyword>
<feature type="domain" description="Histidine kinase" evidence="14">
    <location>
        <begin position="406"/>
        <end position="627"/>
    </location>
</feature>
<evidence type="ECO:0000256" key="12">
    <source>
        <dbReference type="PROSITE-ProRule" id="PRU00169"/>
    </source>
</evidence>
<dbReference type="InterPro" id="IPR004358">
    <property type="entry name" value="Sig_transdc_His_kin-like_C"/>
</dbReference>
<dbReference type="SUPFAM" id="SSF52172">
    <property type="entry name" value="CheY-like"/>
    <property type="match status" value="1"/>
</dbReference>
<evidence type="ECO:0000313" key="17">
    <source>
        <dbReference type="Proteomes" id="UP000016570"/>
    </source>
</evidence>
<dbReference type="GO" id="GO:0016787">
    <property type="term" value="F:hydrolase activity"/>
    <property type="evidence" value="ECO:0007669"/>
    <property type="project" value="UniProtKB-KW"/>
</dbReference>
<dbReference type="GO" id="GO:0005524">
    <property type="term" value="F:ATP binding"/>
    <property type="evidence" value="ECO:0007669"/>
    <property type="project" value="UniProtKB-KW"/>
</dbReference>
<accession>U2ZCD5</accession>
<comment type="caution">
    <text evidence="16">The sequence shown here is derived from an EMBL/GenBank/DDBJ whole genome shotgun (WGS) entry which is preliminary data.</text>
</comment>
<feature type="modified residue" description="4-aspartylphosphate" evidence="12">
    <location>
        <position position="840"/>
    </location>
</feature>
<evidence type="ECO:0000256" key="7">
    <source>
        <dbReference type="ARBA" id="ARBA00022801"/>
    </source>
</evidence>
<dbReference type="CDD" id="cd17546">
    <property type="entry name" value="REC_hyHK_CKI1_RcsC-like"/>
    <property type="match status" value="1"/>
</dbReference>
<keyword evidence="13" id="KW-0812">Transmembrane</keyword>
<keyword evidence="7" id="KW-0378">Hydrolase</keyword>
<feature type="domain" description="Response regulatory" evidence="15">
    <location>
        <begin position="790"/>
        <end position="910"/>
    </location>
</feature>
<evidence type="ECO:0000256" key="2">
    <source>
        <dbReference type="ARBA" id="ARBA00012438"/>
    </source>
</evidence>
<evidence type="ECO:0000256" key="9">
    <source>
        <dbReference type="ARBA" id="ARBA00023012"/>
    </source>
</evidence>
<protein>
    <recommendedName>
        <fullName evidence="11">Sensory/regulatory protein RpfC</fullName>
        <ecNumber evidence="2">2.7.13.3</ecNumber>
    </recommendedName>
</protein>
<keyword evidence="9" id="KW-0902">Two-component regulatory system</keyword>
<dbReference type="FunFam" id="1.10.287.130:FF:000002">
    <property type="entry name" value="Two-component osmosensing histidine kinase"/>
    <property type="match status" value="1"/>
</dbReference>
<dbReference type="CDD" id="cd00082">
    <property type="entry name" value="HisKA"/>
    <property type="match status" value="1"/>
</dbReference>
<dbReference type="eggNOG" id="COG2205">
    <property type="taxonomic scope" value="Bacteria"/>
</dbReference>
<dbReference type="PROSITE" id="PS50110">
    <property type="entry name" value="RESPONSE_REGULATORY"/>
    <property type="match status" value="1"/>
</dbReference>
<dbReference type="Pfam" id="PF00072">
    <property type="entry name" value="Response_reg"/>
    <property type="match status" value="1"/>
</dbReference>
<dbReference type="EC" id="2.7.13.3" evidence="2"/>
<dbReference type="Gene3D" id="3.30.565.10">
    <property type="entry name" value="Histidine kinase-like ATPase, C-terminal domain"/>
    <property type="match status" value="1"/>
</dbReference>
<keyword evidence="6" id="KW-0418">Kinase</keyword>
<evidence type="ECO:0000256" key="4">
    <source>
        <dbReference type="ARBA" id="ARBA00022679"/>
    </source>
</evidence>
<dbReference type="Gene3D" id="3.40.50.2300">
    <property type="match status" value="1"/>
</dbReference>
<reference evidence="16 17" key="1">
    <citation type="submission" date="2013-09" db="EMBL/GenBank/DDBJ databases">
        <title>Whole genome shotgun sequence of Vibrio proteolyticus NBRC 13287.</title>
        <authorList>
            <person name="Isaki S."/>
            <person name="Hosoyama A."/>
            <person name="Numata M."/>
            <person name="Hashimoto M."/>
            <person name="Hosoyama Y."/>
            <person name="Tsuchikane K."/>
            <person name="Noguchi M."/>
            <person name="Hirakata S."/>
            <person name="Ichikawa N."/>
            <person name="Ohji S."/>
            <person name="Yamazoe A."/>
            <person name="Fujita N."/>
        </authorList>
    </citation>
    <scope>NUCLEOTIDE SEQUENCE [LARGE SCALE GENOMIC DNA]</scope>
    <source>
        <strain evidence="16 17">NBRC 13287</strain>
    </source>
</reference>
<dbReference type="RefSeq" id="WP_021703343.1">
    <property type="nucleotide sequence ID" value="NZ_BATJ01000001.1"/>
</dbReference>
<dbReference type="SMART" id="SM00387">
    <property type="entry name" value="HATPase_c"/>
    <property type="match status" value="1"/>
</dbReference>
<keyword evidence="8" id="KW-0067">ATP-binding</keyword>
<evidence type="ECO:0000256" key="10">
    <source>
        <dbReference type="ARBA" id="ARBA00064003"/>
    </source>
</evidence>
<comment type="catalytic activity">
    <reaction evidence="1">
        <text>ATP + protein L-histidine = ADP + protein N-phospho-L-histidine.</text>
        <dbReference type="EC" id="2.7.13.3"/>
    </reaction>
</comment>
<dbReference type="InterPro" id="IPR011006">
    <property type="entry name" value="CheY-like_superfamily"/>
</dbReference>
<dbReference type="EMBL" id="BATJ01000001">
    <property type="protein sequence ID" value="GAD65351.1"/>
    <property type="molecule type" value="Genomic_DNA"/>
</dbReference>
<gene>
    <name evidence="16" type="ORF">VPR01S_01_01240</name>
</gene>
<evidence type="ECO:0000256" key="8">
    <source>
        <dbReference type="ARBA" id="ARBA00022840"/>
    </source>
</evidence>
<proteinExistence type="predicted"/>
<dbReference type="InterPro" id="IPR001789">
    <property type="entry name" value="Sig_transdc_resp-reg_receiver"/>
</dbReference>
<dbReference type="InterPro" id="IPR005467">
    <property type="entry name" value="His_kinase_dom"/>
</dbReference>
<dbReference type="PROSITE" id="PS50109">
    <property type="entry name" value="HIS_KIN"/>
    <property type="match status" value="1"/>
</dbReference>
<comment type="subunit">
    <text evidence="10">At low DSF concentrations, interacts with RpfF.</text>
</comment>
<dbReference type="CDD" id="cd16922">
    <property type="entry name" value="HATPase_EvgS-ArcB-TorS-like"/>
    <property type="match status" value="1"/>
</dbReference>
<dbReference type="FunFam" id="3.30.565.10:FF:000010">
    <property type="entry name" value="Sensor histidine kinase RcsC"/>
    <property type="match status" value="1"/>
</dbReference>
<evidence type="ECO:0000256" key="1">
    <source>
        <dbReference type="ARBA" id="ARBA00000085"/>
    </source>
</evidence>
<organism evidence="16 17">
    <name type="scientific">Vibrio proteolyticus NBRC 13287</name>
    <dbReference type="NCBI Taxonomy" id="1219065"/>
    <lineage>
        <taxon>Bacteria</taxon>
        <taxon>Pseudomonadati</taxon>
        <taxon>Pseudomonadota</taxon>
        <taxon>Gammaproteobacteria</taxon>
        <taxon>Vibrionales</taxon>
        <taxon>Vibrionaceae</taxon>
        <taxon>Vibrio</taxon>
    </lineage>
</organism>
<evidence type="ECO:0000256" key="6">
    <source>
        <dbReference type="ARBA" id="ARBA00022777"/>
    </source>
</evidence>
<dbReference type="SMART" id="SM00448">
    <property type="entry name" value="REC"/>
    <property type="match status" value="1"/>
</dbReference>
<dbReference type="SUPFAM" id="SSF55874">
    <property type="entry name" value="ATPase domain of HSP90 chaperone/DNA topoisomerase II/histidine kinase"/>
    <property type="match status" value="1"/>
</dbReference>
<dbReference type="Pfam" id="PF00512">
    <property type="entry name" value="HisKA"/>
    <property type="match status" value="1"/>
</dbReference>
<dbReference type="PRINTS" id="PR00344">
    <property type="entry name" value="BCTRLSENSOR"/>
</dbReference>
<keyword evidence="5" id="KW-0547">Nucleotide-binding</keyword>